<feature type="domain" description="STI1" evidence="2">
    <location>
        <begin position="537"/>
        <end position="574"/>
    </location>
</feature>
<organism evidence="3 4">
    <name type="scientific">Plakobranchus ocellatus</name>
    <dbReference type="NCBI Taxonomy" id="259542"/>
    <lineage>
        <taxon>Eukaryota</taxon>
        <taxon>Metazoa</taxon>
        <taxon>Spiralia</taxon>
        <taxon>Lophotrochozoa</taxon>
        <taxon>Mollusca</taxon>
        <taxon>Gastropoda</taxon>
        <taxon>Heterobranchia</taxon>
        <taxon>Euthyneura</taxon>
        <taxon>Panpulmonata</taxon>
        <taxon>Sacoglossa</taxon>
        <taxon>Placobranchoidea</taxon>
        <taxon>Plakobranchidae</taxon>
        <taxon>Plakobranchus</taxon>
    </lineage>
</organism>
<feature type="compositionally biased region" description="Basic and acidic residues" evidence="1">
    <location>
        <begin position="14"/>
        <end position="24"/>
    </location>
</feature>
<sequence length="808" mass="91834">MPSHLFSSLFLGKESAENDIEKPHKLARPSAAEDVADKPEVTAPQVEDKKPKKGKAKPARIGKIPRLRPGLLPPQMPPMMGLPPMGLPGPGGLPPMGRKPLKGMPPMMPRGQDPLRRIPPMMPRGQDVLRGMPPMMPRSQDALRGMPPMMPRGQDALRGMPPMMPRGQDALRGMPPMMPHGQDALRGMPPMMPRGQDSLRGMPPMGFMGMPPPGMFSGNESKNGLPSPQDLMMMRQQQQMMMEIMRRRQMMGNRLRELRNRQQAEEDDTADIQDESKPKLPAGDSSRREEMQRLLLTQLRMRMRMEQQMQLRAMMAAQRLQQQGPQLRRMMEDREEGLANPLGLPTMSSEPSLERFGAIPVEGARPELVSSPGRQALSAFLKRITGSQDELPKGMPLQTPPTTLDMKLQQFAGTPYPQTAVGGNFPDPRMQSSLMQDPRMQQMMMRDPRMQQMMMQGPGMQQMMMQDPRMQQMMMQDPRMQSSMMQDPGMQQMMMRDPRMQSSMMQDPRMQQMMMQDPRMQQMMMQGRNMQTMMMQGPNMQQMMMQGPNMEQMMMQDPRMQQMMMQDPRMLGSRMPMLSGMNNPRVKSFQELESMRMPQAMMKDPRIPDFSMQSPGFPGIRDTEMNPLAALQSSRLQHSLLDAPHMQDPRFSGPVLREVEPIRDPRIEPFIPQTEANSQSERMSKEIEDLQAMFDRPGPIVVPVPSIQHVLGLESRLEDVRQVLIRSFYTDLMKFQQISRQFKEQMTSKLTLLRQIEAQLTMPLRGALASAGTTPRLDLPPAAVPPPPPPPQASLMMRALGGINNFEK</sequence>
<protein>
    <submittedName>
        <fullName evidence="3">Variable charge x-linked protein 3b</fullName>
    </submittedName>
</protein>
<accession>A0AAV4C503</accession>
<comment type="caution">
    <text evidence="3">The sequence shown here is derived from an EMBL/GenBank/DDBJ whole genome shotgun (WGS) entry which is preliminary data.</text>
</comment>
<dbReference type="SMART" id="SM00727">
    <property type="entry name" value="STI1"/>
    <property type="match status" value="3"/>
</dbReference>
<feature type="compositionally biased region" description="Basic and acidic residues" evidence="1">
    <location>
        <begin position="35"/>
        <end position="50"/>
    </location>
</feature>
<keyword evidence="4" id="KW-1185">Reference proteome</keyword>
<proteinExistence type="predicted"/>
<feature type="region of interest" description="Disordered" evidence="1">
    <location>
        <begin position="1"/>
        <end position="73"/>
    </location>
</feature>
<dbReference type="SUPFAM" id="SSF141571">
    <property type="entry name" value="Pentapeptide repeat-like"/>
    <property type="match status" value="1"/>
</dbReference>
<evidence type="ECO:0000259" key="2">
    <source>
        <dbReference type="SMART" id="SM00727"/>
    </source>
</evidence>
<dbReference type="AlphaFoldDB" id="A0AAV4C503"/>
<feature type="region of interest" description="Disordered" evidence="1">
    <location>
        <begin position="771"/>
        <end position="792"/>
    </location>
</feature>
<gene>
    <name evidence="3" type="ORF">PoB_005413900</name>
</gene>
<evidence type="ECO:0000256" key="1">
    <source>
        <dbReference type="SAM" id="MobiDB-lite"/>
    </source>
</evidence>
<feature type="compositionally biased region" description="Pro residues" evidence="1">
    <location>
        <begin position="782"/>
        <end position="792"/>
    </location>
</feature>
<feature type="domain" description="STI1" evidence="2">
    <location>
        <begin position="437"/>
        <end position="484"/>
    </location>
</feature>
<evidence type="ECO:0000313" key="3">
    <source>
        <dbReference type="EMBL" id="GFO27634.1"/>
    </source>
</evidence>
<dbReference type="InterPro" id="IPR006636">
    <property type="entry name" value="STI1_HS-bd"/>
</dbReference>
<dbReference type="Proteomes" id="UP000735302">
    <property type="component" value="Unassembled WGS sequence"/>
</dbReference>
<feature type="domain" description="STI1" evidence="2">
    <location>
        <begin position="487"/>
        <end position="524"/>
    </location>
</feature>
<reference evidence="3 4" key="1">
    <citation type="journal article" date="2021" name="Elife">
        <title>Chloroplast acquisition without the gene transfer in kleptoplastic sea slugs, Plakobranchus ocellatus.</title>
        <authorList>
            <person name="Maeda T."/>
            <person name="Takahashi S."/>
            <person name="Yoshida T."/>
            <person name="Shimamura S."/>
            <person name="Takaki Y."/>
            <person name="Nagai Y."/>
            <person name="Toyoda A."/>
            <person name="Suzuki Y."/>
            <person name="Arimoto A."/>
            <person name="Ishii H."/>
            <person name="Satoh N."/>
            <person name="Nishiyama T."/>
            <person name="Hasebe M."/>
            <person name="Maruyama T."/>
            <person name="Minagawa J."/>
            <person name="Obokata J."/>
            <person name="Shigenobu S."/>
        </authorList>
    </citation>
    <scope>NUCLEOTIDE SEQUENCE [LARGE SCALE GENOMIC DNA]</scope>
</reference>
<dbReference type="EMBL" id="BLXT01005934">
    <property type="protein sequence ID" value="GFO27634.1"/>
    <property type="molecule type" value="Genomic_DNA"/>
</dbReference>
<feature type="compositionally biased region" description="Basic residues" evidence="1">
    <location>
        <begin position="51"/>
        <end position="66"/>
    </location>
</feature>
<feature type="region of interest" description="Disordered" evidence="1">
    <location>
        <begin position="259"/>
        <end position="289"/>
    </location>
</feature>
<evidence type="ECO:0000313" key="4">
    <source>
        <dbReference type="Proteomes" id="UP000735302"/>
    </source>
</evidence>
<name>A0AAV4C503_9GAST</name>